<dbReference type="Proteomes" id="UP001189429">
    <property type="component" value="Unassembled WGS sequence"/>
</dbReference>
<organism evidence="1 2">
    <name type="scientific">Prorocentrum cordatum</name>
    <dbReference type="NCBI Taxonomy" id="2364126"/>
    <lineage>
        <taxon>Eukaryota</taxon>
        <taxon>Sar</taxon>
        <taxon>Alveolata</taxon>
        <taxon>Dinophyceae</taxon>
        <taxon>Prorocentrales</taxon>
        <taxon>Prorocentraceae</taxon>
        <taxon>Prorocentrum</taxon>
    </lineage>
</organism>
<comment type="caution">
    <text evidence="1">The sequence shown here is derived from an EMBL/GenBank/DDBJ whole genome shotgun (WGS) entry which is preliminary data.</text>
</comment>
<name>A0ABN9PWX3_9DINO</name>
<feature type="non-terminal residue" evidence="1">
    <location>
        <position position="93"/>
    </location>
</feature>
<evidence type="ECO:0000313" key="1">
    <source>
        <dbReference type="EMBL" id="CAK0797790.1"/>
    </source>
</evidence>
<feature type="non-terminal residue" evidence="1">
    <location>
        <position position="1"/>
    </location>
</feature>
<keyword evidence="2" id="KW-1185">Reference proteome</keyword>
<sequence>AVNQLENKAKEYNMQGEHAESVKTGREVVTQAFSVLYRGRVVESWNGVASSDVVRIRTSLVSIQKSMCAQSLTPSKVLGGLLTDVFRKGLRSQ</sequence>
<protein>
    <submittedName>
        <fullName evidence="1">Uncharacterized protein</fullName>
    </submittedName>
</protein>
<proteinExistence type="predicted"/>
<accession>A0ABN9PWX3</accession>
<dbReference type="EMBL" id="CAUYUJ010001822">
    <property type="protein sequence ID" value="CAK0797790.1"/>
    <property type="molecule type" value="Genomic_DNA"/>
</dbReference>
<gene>
    <name evidence="1" type="ORF">PCOR1329_LOCUS6778</name>
</gene>
<evidence type="ECO:0000313" key="2">
    <source>
        <dbReference type="Proteomes" id="UP001189429"/>
    </source>
</evidence>
<reference evidence="1" key="1">
    <citation type="submission" date="2023-10" db="EMBL/GenBank/DDBJ databases">
        <authorList>
            <person name="Chen Y."/>
            <person name="Shah S."/>
            <person name="Dougan E. K."/>
            <person name="Thang M."/>
            <person name="Chan C."/>
        </authorList>
    </citation>
    <scope>NUCLEOTIDE SEQUENCE [LARGE SCALE GENOMIC DNA]</scope>
</reference>